<dbReference type="SMART" id="SM00332">
    <property type="entry name" value="PP2Cc"/>
    <property type="match status" value="1"/>
</dbReference>
<dbReference type="AlphaFoldDB" id="W4LQG3"/>
<dbReference type="Proteomes" id="UP000019141">
    <property type="component" value="Unassembled WGS sequence"/>
</dbReference>
<dbReference type="HOGENOM" id="CLU_034545_3_2_7"/>
<keyword evidence="3" id="KW-1185">Reference proteome</keyword>
<dbReference type="PANTHER" id="PTHR13832">
    <property type="entry name" value="PROTEIN PHOSPHATASE 2C"/>
    <property type="match status" value="1"/>
</dbReference>
<evidence type="ECO:0000259" key="1">
    <source>
        <dbReference type="PROSITE" id="PS51746"/>
    </source>
</evidence>
<dbReference type="SMART" id="SM00331">
    <property type="entry name" value="PP2C_SIG"/>
    <property type="match status" value="1"/>
</dbReference>
<reference evidence="2 3" key="1">
    <citation type="journal article" date="2014" name="Nature">
        <title>An environmental bacterial taxon with a large and distinct metabolic repertoire.</title>
        <authorList>
            <person name="Wilson M.C."/>
            <person name="Mori T."/>
            <person name="Ruckert C."/>
            <person name="Uria A.R."/>
            <person name="Helf M.J."/>
            <person name="Takada K."/>
            <person name="Gernert C."/>
            <person name="Steffens U.A."/>
            <person name="Heycke N."/>
            <person name="Schmitt S."/>
            <person name="Rinke C."/>
            <person name="Helfrich E.J."/>
            <person name="Brachmann A.O."/>
            <person name="Gurgui C."/>
            <person name="Wakimoto T."/>
            <person name="Kracht M."/>
            <person name="Crusemann M."/>
            <person name="Hentschel U."/>
            <person name="Abe I."/>
            <person name="Matsunaga S."/>
            <person name="Kalinowski J."/>
            <person name="Takeyama H."/>
            <person name="Piel J."/>
        </authorList>
    </citation>
    <scope>NUCLEOTIDE SEQUENCE [LARGE SCALE GENOMIC DNA]</scope>
    <source>
        <strain evidence="3">TSY1</strain>
    </source>
</reference>
<dbReference type="Gene3D" id="3.60.40.10">
    <property type="entry name" value="PPM-type phosphatase domain"/>
    <property type="match status" value="1"/>
</dbReference>
<proteinExistence type="predicted"/>
<organism evidence="2 3">
    <name type="scientific">Entotheonella factor</name>
    <dbReference type="NCBI Taxonomy" id="1429438"/>
    <lineage>
        <taxon>Bacteria</taxon>
        <taxon>Pseudomonadati</taxon>
        <taxon>Nitrospinota/Tectimicrobiota group</taxon>
        <taxon>Candidatus Tectimicrobiota</taxon>
        <taxon>Candidatus Entotheonellia</taxon>
        <taxon>Candidatus Entotheonellales</taxon>
        <taxon>Candidatus Entotheonellaceae</taxon>
        <taxon>Candidatus Entotheonella</taxon>
    </lineage>
</organism>
<sequence>MSDLETKIIFFGISDVGRHRENNEDRFIVADLTRKIIGVYDNNVTPDLICHKIGASGTVFIVADGLGGHEKGEVASQLAVEGTVQFLFNTEDEHECPADWLSAAIQNAHSNIREAGNHSDSPKGMGSTITAIHVGQDMMTVAHVGDSRAYSFRDGKLQLLTEDQTLVGMLQKRGLLTDDQAQAHPSKHVILQALGQDKDVYAEVGSHQFQDNDYLLLCTDGLSSYVDHETIEKILSSSSDTPTHCQHLVDAANANGGLDNVTVVLARLETKH</sequence>
<dbReference type="EMBL" id="AZHW01000374">
    <property type="protein sequence ID" value="ETX00120.1"/>
    <property type="molecule type" value="Genomic_DNA"/>
</dbReference>
<comment type="caution">
    <text evidence="2">The sequence shown here is derived from an EMBL/GenBank/DDBJ whole genome shotgun (WGS) entry which is preliminary data.</text>
</comment>
<dbReference type="CDD" id="cd00143">
    <property type="entry name" value="PP2Cc"/>
    <property type="match status" value="1"/>
</dbReference>
<dbReference type="Pfam" id="PF13672">
    <property type="entry name" value="PP2C_2"/>
    <property type="match status" value="1"/>
</dbReference>
<dbReference type="SUPFAM" id="SSF81606">
    <property type="entry name" value="PP2C-like"/>
    <property type="match status" value="1"/>
</dbReference>
<dbReference type="InterPro" id="IPR001932">
    <property type="entry name" value="PPM-type_phosphatase-like_dom"/>
</dbReference>
<dbReference type="InterPro" id="IPR015655">
    <property type="entry name" value="PP2C"/>
</dbReference>
<gene>
    <name evidence="2" type="ORF">ETSY1_12430</name>
</gene>
<dbReference type="InterPro" id="IPR036457">
    <property type="entry name" value="PPM-type-like_dom_sf"/>
</dbReference>
<evidence type="ECO:0000313" key="3">
    <source>
        <dbReference type="Proteomes" id="UP000019141"/>
    </source>
</evidence>
<dbReference type="GO" id="GO:0004722">
    <property type="term" value="F:protein serine/threonine phosphatase activity"/>
    <property type="evidence" value="ECO:0007669"/>
    <property type="project" value="InterPro"/>
</dbReference>
<feature type="domain" description="PPM-type phosphatase" evidence="1">
    <location>
        <begin position="10"/>
        <end position="268"/>
    </location>
</feature>
<dbReference type="NCBIfam" id="NF033484">
    <property type="entry name" value="Stp1_PP2C_phos"/>
    <property type="match status" value="1"/>
</dbReference>
<name>W4LQG3_ENTF1</name>
<dbReference type="PANTHER" id="PTHR13832:SF860">
    <property type="entry name" value="PROTEIN PHOSPHATASE PHPP"/>
    <property type="match status" value="1"/>
</dbReference>
<evidence type="ECO:0000313" key="2">
    <source>
        <dbReference type="EMBL" id="ETX00120.1"/>
    </source>
</evidence>
<dbReference type="PROSITE" id="PS51746">
    <property type="entry name" value="PPM_2"/>
    <property type="match status" value="1"/>
</dbReference>
<accession>W4LQG3</accession>
<protein>
    <recommendedName>
        <fullName evidence="1">PPM-type phosphatase domain-containing protein</fullName>
    </recommendedName>
</protein>